<comment type="caution">
    <text evidence="4">The sequence shown here is derived from an EMBL/GenBank/DDBJ whole genome shotgun (WGS) entry which is preliminary data.</text>
</comment>
<dbReference type="PANTHER" id="PTHR30160:SF22">
    <property type="entry name" value="LIPOPOLYSACCHARIDE CORE BIOSYNTHESIS PROTEIN"/>
    <property type="match status" value="1"/>
</dbReference>
<dbReference type="PANTHER" id="PTHR30160">
    <property type="entry name" value="TETRAACYLDISACCHARIDE 4'-KINASE-RELATED"/>
    <property type="match status" value="1"/>
</dbReference>
<dbReference type="Proteomes" id="UP001297092">
    <property type="component" value="Unassembled WGS sequence"/>
</dbReference>
<protein>
    <submittedName>
        <fullName evidence="4">Glycosyltransferase family 9 protein</fullName>
    </submittedName>
</protein>
<keyword evidence="2" id="KW-0808">Transferase</keyword>
<dbReference type="SUPFAM" id="SSF53756">
    <property type="entry name" value="UDP-Glycosyltransferase/glycogen phosphorylase"/>
    <property type="match status" value="1"/>
</dbReference>
<keyword evidence="1" id="KW-0328">Glycosyltransferase</keyword>
<keyword evidence="3" id="KW-1133">Transmembrane helix</keyword>
<evidence type="ECO:0000256" key="2">
    <source>
        <dbReference type="ARBA" id="ARBA00022679"/>
    </source>
</evidence>
<keyword evidence="3" id="KW-0472">Membrane</keyword>
<dbReference type="CDD" id="cd03789">
    <property type="entry name" value="GT9_LPS_heptosyltransferase"/>
    <property type="match status" value="1"/>
</dbReference>
<evidence type="ECO:0000256" key="1">
    <source>
        <dbReference type="ARBA" id="ARBA00022676"/>
    </source>
</evidence>
<dbReference type="InterPro" id="IPR051199">
    <property type="entry name" value="LPS_LOS_Heptosyltrfase"/>
</dbReference>
<evidence type="ECO:0000313" key="5">
    <source>
        <dbReference type="Proteomes" id="UP001297092"/>
    </source>
</evidence>
<dbReference type="RefSeq" id="WP_214112037.1">
    <property type="nucleotide sequence ID" value="NZ_JAHCTB010000001.1"/>
</dbReference>
<dbReference type="Pfam" id="PF01075">
    <property type="entry name" value="Glyco_transf_9"/>
    <property type="match status" value="1"/>
</dbReference>
<name>A0ABS5S1X1_9FLAO</name>
<sequence length="344" mass="38154">MQKIKHISVIRLSAMGDVAMIVPMLTILAKTYPDLKITMVSRPFFKPFFEGIENVQFLEADVKVRHKRFGLLKLANEIHHLGVDAVADLHGVIRSKIITEYLKLKGLKTASIDKGRREKKALVSSENKKFVQLKSTHQRYAEVFAKLGFPINLKQPVFLMKKRLTPKLNAMLGVEMKKAVGIAPFAAHQSKMYPLDMMAKVVAQLDASDKYQVFLFGGGNKEGEILKKMAAPFGNVINVAGKFSFEEELVLISNLDVMVSMDSGNGHLAAMYGVPVLTIWGVTHPFAGFTPFNQPMENQLVADRQAFPKIPTSVYGNKFPAGYEKAAGSISVEAVVAKIKNLLY</sequence>
<dbReference type="InterPro" id="IPR002201">
    <property type="entry name" value="Glyco_trans_9"/>
</dbReference>
<proteinExistence type="predicted"/>
<keyword evidence="5" id="KW-1185">Reference proteome</keyword>
<dbReference type="EMBL" id="JAHCTB010000001">
    <property type="protein sequence ID" value="MBT0607179.1"/>
    <property type="molecule type" value="Genomic_DNA"/>
</dbReference>
<evidence type="ECO:0000313" key="4">
    <source>
        <dbReference type="EMBL" id="MBT0607179.1"/>
    </source>
</evidence>
<feature type="transmembrane region" description="Helical" evidence="3">
    <location>
        <begin position="12"/>
        <end position="32"/>
    </location>
</feature>
<gene>
    <name evidence="4" type="ORF">KIV10_03190</name>
</gene>
<accession>A0ABS5S1X1</accession>
<reference evidence="4 5" key="1">
    <citation type="submission" date="2021-05" db="EMBL/GenBank/DDBJ databases">
        <title>Aequorivita echinoideorum JCM 30378 genome.</title>
        <authorList>
            <person name="Zhang H."/>
            <person name="Li C."/>
        </authorList>
    </citation>
    <scope>NUCLEOTIDE SEQUENCE [LARGE SCALE GENOMIC DNA]</scope>
    <source>
        <strain evidence="4 5">JCM30378</strain>
    </source>
</reference>
<organism evidence="4 5">
    <name type="scientific">Aequorivita echinoideorum</name>
    <dbReference type="NCBI Taxonomy" id="1549647"/>
    <lineage>
        <taxon>Bacteria</taxon>
        <taxon>Pseudomonadati</taxon>
        <taxon>Bacteroidota</taxon>
        <taxon>Flavobacteriia</taxon>
        <taxon>Flavobacteriales</taxon>
        <taxon>Flavobacteriaceae</taxon>
        <taxon>Aequorivita</taxon>
    </lineage>
</organism>
<evidence type="ECO:0000256" key="3">
    <source>
        <dbReference type="SAM" id="Phobius"/>
    </source>
</evidence>
<keyword evidence="3" id="KW-0812">Transmembrane</keyword>
<dbReference type="Gene3D" id="3.40.50.2000">
    <property type="entry name" value="Glycogen Phosphorylase B"/>
    <property type="match status" value="2"/>
</dbReference>